<evidence type="ECO:0000256" key="4">
    <source>
        <dbReference type="ARBA" id="ARBA00023236"/>
    </source>
</evidence>
<evidence type="ECO:0000259" key="5">
    <source>
        <dbReference type="PROSITE" id="PS50173"/>
    </source>
</evidence>
<dbReference type="EMBL" id="JAEAOA010000085">
    <property type="protein sequence ID" value="KAK3604934.1"/>
    <property type="molecule type" value="Genomic_DNA"/>
</dbReference>
<reference evidence="6" key="2">
    <citation type="journal article" date="2021" name="Genome Biol. Evol.">
        <title>Developing a high-quality reference genome for a parasitic bivalve with doubly uniparental inheritance (Bivalvia: Unionida).</title>
        <authorList>
            <person name="Smith C.H."/>
        </authorList>
    </citation>
    <scope>NUCLEOTIDE SEQUENCE</scope>
    <source>
        <strain evidence="6">CHS0354</strain>
        <tissue evidence="6">Mantle</tissue>
    </source>
</reference>
<dbReference type="SUPFAM" id="SSF100879">
    <property type="entry name" value="Lesion bypass DNA polymerase (Y-family), little finger domain"/>
    <property type="match status" value="1"/>
</dbReference>
<dbReference type="InterPro" id="IPR043502">
    <property type="entry name" value="DNA/RNA_pol_sf"/>
</dbReference>
<reference evidence="6" key="1">
    <citation type="journal article" date="2021" name="Genome Biol. Evol.">
        <title>A High-Quality Reference Genome for a Parasitic Bivalve with Doubly Uniparental Inheritance (Bivalvia: Unionida).</title>
        <authorList>
            <person name="Smith C.H."/>
        </authorList>
    </citation>
    <scope>NUCLEOTIDE SEQUENCE</scope>
    <source>
        <strain evidence="6">CHS0354</strain>
    </source>
</reference>
<keyword evidence="7" id="KW-1185">Reference proteome</keyword>
<dbReference type="InterPro" id="IPR050116">
    <property type="entry name" value="DNA_polymerase-Y"/>
</dbReference>
<dbReference type="InterPro" id="IPR043128">
    <property type="entry name" value="Rev_trsase/Diguanyl_cyclase"/>
</dbReference>
<accession>A0AAE0W8F3</accession>
<protein>
    <recommendedName>
        <fullName evidence="5">UmuC domain-containing protein</fullName>
    </recommendedName>
</protein>
<proteinExistence type="predicted"/>
<dbReference type="AlphaFoldDB" id="A0AAE0W8F3"/>
<dbReference type="Pfam" id="PF13438">
    <property type="entry name" value="DUF4113"/>
    <property type="match status" value="1"/>
</dbReference>
<comment type="caution">
    <text evidence="6">The sequence shown here is derived from an EMBL/GenBank/DDBJ whole genome shotgun (WGS) entry which is preliminary data.</text>
</comment>
<organism evidence="6 7">
    <name type="scientific">Potamilus streckersoni</name>
    <dbReference type="NCBI Taxonomy" id="2493646"/>
    <lineage>
        <taxon>Eukaryota</taxon>
        <taxon>Metazoa</taxon>
        <taxon>Spiralia</taxon>
        <taxon>Lophotrochozoa</taxon>
        <taxon>Mollusca</taxon>
        <taxon>Bivalvia</taxon>
        <taxon>Autobranchia</taxon>
        <taxon>Heteroconchia</taxon>
        <taxon>Palaeoheterodonta</taxon>
        <taxon>Unionida</taxon>
        <taxon>Unionoidea</taxon>
        <taxon>Unionidae</taxon>
        <taxon>Ambleminae</taxon>
        <taxon>Lampsilini</taxon>
        <taxon>Potamilus</taxon>
    </lineage>
</organism>
<dbReference type="GO" id="GO:0003684">
    <property type="term" value="F:damaged DNA binding"/>
    <property type="evidence" value="ECO:0007669"/>
    <property type="project" value="InterPro"/>
</dbReference>
<evidence type="ECO:0000313" key="6">
    <source>
        <dbReference type="EMBL" id="KAK3604934.1"/>
    </source>
</evidence>
<dbReference type="InterPro" id="IPR025188">
    <property type="entry name" value="DUF4113"/>
</dbReference>
<evidence type="ECO:0000256" key="2">
    <source>
        <dbReference type="ARBA" id="ARBA00023199"/>
    </source>
</evidence>
<dbReference type="GO" id="GO:0042276">
    <property type="term" value="P:error-prone translesion synthesis"/>
    <property type="evidence" value="ECO:0007669"/>
    <property type="project" value="TreeGrafter"/>
</dbReference>
<dbReference type="InterPro" id="IPR036775">
    <property type="entry name" value="DNA_pol_Y-fam_lit_finger_sf"/>
</dbReference>
<keyword evidence="2" id="KW-0741">SOS mutagenesis</keyword>
<dbReference type="InterPro" id="IPR017961">
    <property type="entry name" value="DNA_pol_Y-fam_little_finger"/>
</dbReference>
<dbReference type="Gene3D" id="3.30.70.270">
    <property type="match status" value="1"/>
</dbReference>
<dbReference type="Proteomes" id="UP001195483">
    <property type="component" value="Unassembled WGS sequence"/>
</dbReference>
<feature type="domain" description="UmuC" evidence="5">
    <location>
        <begin position="2"/>
        <end position="179"/>
    </location>
</feature>
<keyword evidence="4" id="KW-0742">SOS response</keyword>
<dbReference type="GO" id="GO:0006281">
    <property type="term" value="P:DNA repair"/>
    <property type="evidence" value="ECO:0007669"/>
    <property type="project" value="UniProtKB-KW"/>
</dbReference>
<evidence type="ECO:0000256" key="1">
    <source>
        <dbReference type="ARBA" id="ARBA00022763"/>
    </source>
</evidence>
<dbReference type="PROSITE" id="PS50173">
    <property type="entry name" value="UMUC"/>
    <property type="match status" value="1"/>
</dbReference>
<keyword evidence="1" id="KW-0227">DNA damage</keyword>
<keyword evidence="3" id="KW-0234">DNA repair</keyword>
<dbReference type="Gene3D" id="3.30.1490.100">
    <property type="entry name" value="DNA polymerase, Y-family, little finger domain"/>
    <property type="match status" value="1"/>
</dbReference>
<dbReference type="InterPro" id="IPR001126">
    <property type="entry name" value="UmuC"/>
</dbReference>
<name>A0AAE0W8F3_9BIVA</name>
<reference evidence="6" key="3">
    <citation type="submission" date="2023-05" db="EMBL/GenBank/DDBJ databases">
        <authorList>
            <person name="Smith C.H."/>
        </authorList>
    </citation>
    <scope>NUCLEOTIDE SEQUENCE</scope>
    <source>
        <strain evidence="6">CHS0354</strain>
        <tissue evidence="6">Mantle</tissue>
    </source>
</reference>
<evidence type="ECO:0000256" key="3">
    <source>
        <dbReference type="ARBA" id="ARBA00023204"/>
    </source>
</evidence>
<dbReference type="PANTHER" id="PTHR11076">
    <property type="entry name" value="DNA REPAIR POLYMERASE UMUC / TRANSFERASE FAMILY MEMBER"/>
    <property type="match status" value="1"/>
</dbReference>
<dbReference type="Pfam" id="PF11799">
    <property type="entry name" value="IMS_C"/>
    <property type="match status" value="1"/>
</dbReference>
<sequence>MFALVDCNNFFVSCECVFRPDLTGKPVVVLSNNDGCVVSRSNEAKKMGIPMGAPAFKYEPLFKQHHVSVFSSNFALYGDMSHRVMSILETLSPEIEIYSIDEAFLDLTEFHNLHEYGKRIHAQILKWTGIPISIGIAKAANKIAKKFLTETKSVYVLDDERKQDKALHWLKVEDVWGIGRTHAELLRKKNISTAYQFTQLPDAWIKANMSITGVRLKHDLLGMTVLSLEKISDKKSITTSRSFEKLFTDLDSISECVNTFAVSCAEKLRMDNLVCGTVAVFIRTNHFRQDLPQYSKQIVLPLPFQTNSSVELATFATQALQQIFVKGYHYKKAGVTVMNLVKESHIQPTLFENSNPKHRSLMETIDRINGIYGKHSIRLASQGVHKVWKVKQERISPCYSTKLSDVITVNV</sequence>
<dbReference type="Pfam" id="PF00817">
    <property type="entry name" value="IMS"/>
    <property type="match status" value="1"/>
</dbReference>
<dbReference type="SUPFAM" id="SSF56672">
    <property type="entry name" value="DNA/RNA polymerases"/>
    <property type="match status" value="1"/>
</dbReference>
<dbReference type="PANTHER" id="PTHR11076:SF34">
    <property type="entry name" value="PROTEIN UMUC"/>
    <property type="match status" value="1"/>
</dbReference>
<dbReference type="CDD" id="cd01700">
    <property type="entry name" value="PolY_Pol_V_umuC"/>
    <property type="match status" value="1"/>
</dbReference>
<dbReference type="GO" id="GO:0003887">
    <property type="term" value="F:DNA-directed DNA polymerase activity"/>
    <property type="evidence" value="ECO:0007669"/>
    <property type="project" value="TreeGrafter"/>
</dbReference>
<dbReference type="GO" id="GO:0005829">
    <property type="term" value="C:cytosol"/>
    <property type="evidence" value="ECO:0007669"/>
    <property type="project" value="TreeGrafter"/>
</dbReference>
<gene>
    <name evidence="6" type="ORF">CHS0354_000598</name>
</gene>
<dbReference type="Gene3D" id="3.40.1170.60">
    <property type="match status" value="1"/>
</dbReference>
<evidence type="ECO:0000313" key="7">
    <source>
        <dbReference type="Proteomes" id="UP001195483"/>
    </source>
</evidence>